<evidence type="ECO:0000313" key="2">
    <source>
        <dbReference type="Proteomes" id="UP000472277"/>
    </source>
</evidence>
<reference evidence="1" key="1">
    <citation type="submission" date="2025-08" db="UniProtKB">
        <authorList>
            <consortium name="Ensembl"/>
        </authorList>
    </citation>
    <scope>IDENTIFICATION</scope>
</reference>
<dbReference type="Proteomes" id="UP000472277">
    <property type="component" value="Chromosome 26"/>
</dbReference>
<evidence type="ECO:0000313" key="1">
    <source>
        <dbReference type="Ensembl" id="ENSSTUP00000019211.1"/>
    </source>
</evidence>
<proteinExistence type="predicted"/>
<keyword evidence="2" id="KW-1185">Reference proteome</keyword>
<sequence length="129" mass="14428">HRLIEVHLSDTYFGVSNKCLQLLSCLGNVDTPLNKDGQGLVPAVGDAQRVISDYFSNQDPRVHTAAIKAMILTVTFDFDPPICSGTHYSISVSHMSVELVQFMSQLLNLVMFIQIFTHVKFSKNSRSRQ</sequence>
<organism evidence="1 2">
    <name type="scientific">Salmo trutta</name>
    <name type="common">Brown trout</name>
    <dbReference type="NCBI Taxonomy" id="8032"/>
    <lineage>
        <taxon>Eukaryota</taxon>
        <taxon>Metazoa</taxon>
        <taxon>Chordata</taxon>
        <taxon>Craniata</taxon>
        <taxon>Vertebrata</taxon>
        <taxon>Euteleostomi</taxon>
        <taxon>Actinopterygii</taxon>
        <taxon>Neopterygii</taxon>
        <taxon>Teleostei</taxon>
        <taxon>Protacanthopterygii</taxon>
        <taxon>Salmoniformes</taxon>
        <taxon>Salmonidae</taxon>
        <taxon>Salmoninae</taxon>
        <taxon>Salmo</taxon>
    </lineage>
</organism>
<protein>
    <submittedName>
        <fullName evidence="1">Uncharacterized protein</fullName>
    </submittedName>
</protein>
<accession>A0A673XFP6</accession>
<name>A0A673XFP6_SALTR</name>
<dbReference type="InParanoid" id="A0A673XFP6"/>
<dbReference type="AlphaFoldDB" id="A0A673XFP6"/>
<dbReference type="GeneTree" id="ENSGT00990000210886"/>
<reference evidence="1" key="2">
    <citation type="submission" date="2025-09" db="UniProtKB">
        <authorList>
            <consortium name="Ensembl"/>
        </authorList>
    </citation>
    <scope>IDENTIFICATION</scope>
</reference>
<dbReference type="Ensembl" id="ENSSTUT00000020207.1">
    <property type="protein sequence ID" value="ENSSTUP00000019211.1"/>
    <property type="gene ID" value="ENSSTUG00000008587.1"/>
</dbReference>